<name>A0ABV8V9E9_9NOCA</name>
<sequence length="136" mass="14560">MRQNGIGETGRGAGGAVFVSPAEFVGIDRACTEFLDVIDRVRTLSAQIGDQAHWGLGEGDARLISGPALVARLRATASGHENSIGVAMDAHERIVADLRRAHRIVRDRMTAADAEWAGRFRDSAAGAHDRLASWSQ</sequence>
<keyword evidence="2" id="KW-1185">Reference proteome</keyword>
<dbReference type="RefSeq" id="WP_378555043.1">
    <property type="nucleotide sequence ID" value="NZ_JBHSDL010000001.1"/>
</dbReference>
<reference evidence="2" key="1">
    <citation type="journal article" date="2019" name="Int. J. Syst. Evol. Microbiol.">
        <title>The Global Catalogue of Microorganisms (GCM) 10K type strain sequencing project: providing services to taxonomists for standard genome sequencing and annotation.</title>
        <authorList>
            <consortium name="The Broad Institute Genomics Platform"/>
            <consortium name="The Broad Institute Genome Sequencing Center for Infectious Disease"/>
            <person name="Wu L."/>
            <person name="Ma J."/>
        </authorList>
    </citation>
    <scope>NUCLEOTIDE SEQUENCE [LARGE SCALE GENOMIC DNA]</scope>
    <source>
        <strain evidence="2">IBRC-M 10490</strain>
    </source>
</reference>
<evidence type="ECO:0000313" key="2">
    <source>
        <dbReference type="Proteomes" id="UP001595844"/>
    </source>
</evidence>
<accession>A0ABV8V9E9</accession>
<organism evidence="1 2">
    <name type="scientific">Nocardia halotolerans</name>
    <dbReference type="NCBI Taxonomy" id="1755878"/>
    <lineage>
        <taxon>Bacteria</taxon>
        <taxon>Bacillati</taxon>
        <taxon>Actinomycetota</taxon>
        <taxon>Actinomycetes</taxon>
        <taxon>Mycobacteriales</taxon>
        <taxon>Nocardiaceae</taxon>
        <taxon>Nocardia</taxon>
    </lineage>
</organism>
<dbReference type="EMBL" id="JBHSDL010000001">
    <property type="protein sequence ID" value="MFC4372519.1"/>
    <property type="molecule type" value="Genomic_DNA"/>
</dbReference>
<proteinExistence type="predicted"/>
<evidence type="ECO:0000313" key="1">
    <source>
        <dbReference type="EMBL" id="MFC4372519.1"/>
    </source>
</evidence>
<gene>
    <name evidence="1" type="ORF">ACFO5K_00265</name>
</gene>
<comment type="caution">
    <text evidence="1">The sequence shown here is derived from an EMBL/GenBank/DDBJ whole genome shotgun (WGS) entry which is preliminary data.</text>
</comment>
<protein>
    <submittedName>
        <fullName evidence="1">Uncharacterized protein</fullName>
    </submittedName>
</protein>
<dbReference type="Proteomes" id="UP001595844">
    <property type="component" value="Unassembled WGS sequence"/>
</dbReference>